<proteinExistence type="predicted"/>
<dbReference type="RefSeq" id="WP_345434207.1">
    <property type="nucleotide sequence ID" value="NZ_BAABHK010000008.1"/>
</dbReference>
<gene>
    <name evidence="3" type="ORF">GCM10023196_057610</name>
</gene>
<dbReference type="Proteomes" id="UP001501442">
    <property type="component" value="Unassembled WGS sequence"/>
</dbReference>
<accession>A0ABP8UFH0</accession>
<feature type="domain" description="DUF7144" evidence="2">
    <location>
        <begin position="12"/>
        <end position="124"/>
    </location>
</feature>
<keyword evidence="4" id="KW-1185">Reference proteome</keyword>
<feature type="transmembrane region" description="Helical" evidence="1">
    <location>
        <begin position="12"/>
        <end position="35"/>
    </location>
</feature>
<evidence type="ECO:0000313" key="3">
    <source>
        <dbReference type="EMBL" id="GAA4630804.1"/>
    </source>
</evidence>
<keyword evidence="1" id="KW-1133">Transmembrane helix</keyword>
<protein>
    <recommendedName>
        <fullName evidence="2">DUF7144 domain-containing protein</fullName>
    </recommendedName>
</protein>
<reference evidence="4" key="1">
    <citation type="journal article" date="2019" name="Int. J. Syst. Evol. Microbiol.">
        <title>The Global Catalogue of Microorganisms (GCM) 10K type strain sequencing project: providing services to taxonomists for standard genome sequencing and annotation.</title>
        <authorList>
            <consortium name="The Broad Institute Genomics Platform"/>
            <consortium name="The Broad Institute Genome Sequencing Center for Infectious Disease"/>
            <person name="Wu L."/>
            <person name="Ma J."/>
        </authorList>
    </citation>
    <scope>NUCLEOTIDE SEQUENCE [LARGE SCALE GENOMIC DNA]</scope>
    <source>
        <strain evidence="4">JCM 17939</strain>
    </source>
</reference>
<evidence type="ECO:0000259" key="2">
    <source>
        <dbReference type="Pfam" id="PF23636"/>
    </source>
</evidence>
<evidence type="ECO:0000313" key="4">
    <source>
        <dbReference type="Proteomes" id="UP001501442"/>
    </source>
</evidence>
<dbReference type="Pfam" id="PF23636">
    <property type="entry name" value="DUF7144"/>
    <property type="match status" value="1"/>
</dbReference>
<evidence type="ECO:0000256" key="1">
    <source>
        <dbReference type="SAM" id="Phobius"/>
    </source>
</evidence>
<feature type="transmembrane region" description="Helical" evidence="1">
    <location>
        <begin position="55"/>
        <end position="76"/>
    </location>
</feature>
<dbReference type="InterPro" id="IPR055568">
    <property type="entry name" value="DUF7144"/>
</dbReference>
<keyword evidence="1" id="KW-0472">Membrane</keyword>
<sequence length="131" mass="14135">MTTHRMPMTSSWLTFAGILAIVTGIFNLTDGLVALLRSDYYLVTDRDILILNFTAWGWIWLILGAIQIIVGVGILAGRTWARAAGVALAVLAALGHLVFLRAFPVWSVLVIAMSVIVVYALTAPPRGSRAA</sequence>
<feature type="transmembrane region" description="Helical" evidence="1">
    <location>
        <begin position="83"/>
        <end position="99"/>
    </location>
</feature>
<name>A0ABP8UFH0_9ACTN</name>
<dbReference type="EMBL" id="BAABHK010000008">
    <property type="protein sequence ID" value="GAA4630804.1"/>
    <property type="molecule type" value="Genomic_DNA"/>
</dbReference>
<organism evidence="3 4">
    <name type="scientific">Actinoallomurus vinaceus</name>
    <dbReference type="NCBI Taxonomy" id="1080074"/>
    <lineage>
        <taxon>Bacteria</taxon>
        <taxon>Bacillati</taxon>
        <taxon>Actinomycetota</taxon>
        <taxon>Actinomycetes</taxon>
        <taxon>Streptosporangiales</taxon>
        <taxon>Thermomonosporaceae</taxon>
        <taxon>Actinoallomurus</taxon>
    </lineage>
</organism>
<comment type="caution">
    <text evidence="3">The sequence shown here is derived from an EMBL/GenBank/DDBJ whole genome shotgun (WGS) entry which is preliminary data.</text>
</comment>
<keyword evidence="1" id="KW-0812">Transmembrane</keyword>
<feature type="transmembrane region" description="Helical" evidence="1">
    <location>
        <begin position="105"/>
        <end position="122"/>
    </location>
</feature>